<keyword evidence="2 5" id="KW-0560">Oxidoreductase</keyword>
<evidence type="ECO:0000256" key="2">
    <source>
        <dbReference type="ARBA" id="ARBA00023002"/>
    </source>
</evidence>
<evidence type="ECO:0000256" key="5">
    <source>
        <dbReference type="HAMAP-Rule" id="MF_01244"/>
    </source>
</evidence>
<keyword evidence="4 5" id="KW-0057">Aromatic amino acid biosynthesis</keyword>
<comment type="function">
    <text evidence="5">Catalyzes the oxidative deamination and cyclization of 2-amino-3,7-dideoxy-D-threo-hept-6-ulosonic acid (ADH) to yield 3-dehydroquinate (DHQ), which is fed into the canonical shikimic pathway of aromatic amino acid biosynthesis.</text>
</comment>
<dbReference type="HAMAP" id="MF_01244">
    <property type="entry name" value="Arch_DHQ_synthase"/>
    <property type="match status" value="1"/>
</dbReference>
<keyword evidence="1 5" id="KW-0028">Amino-acid biosynthesis</keyword>
<keyword evidence="3 5" id="KW-0520">NAD</keyword>
<protein>
    <recommendedName>
        <fullName evidence="5">3-dehydroquinate synthase</fullName>
        <shortName evidence="5">DHQ synthase</shortName>
        <ecNumber evidence="5">1.4.1.24</ecNumber>
    </recommendedName>
    <alternativeName>
        <fullName evidence="5">3-dehydroquinate synthase II</fullName>
    </alternativeName>
</protein>
<dbReference type="InterPro" id="IPR030960">
    <property type="entry name" value="DHQS/DOIS_N"/>
</dbReference>
<dbReference type="GeneID" id="1478003"/>
<dbReference type="GO" id="GO:0003856">
    <property type="term" value="F:3-dehydroquinate synthase activity"/>
    <property type="evidence" value="ECO:0007669"/>
    <property type="project" value="InterPro"/>
</dbReference>
<accession>A0A832WAN1</accession>
<gene>
    <name evidence="5" type="primary">aroB'</name>
    <name evidence="8" type="ORF">HA336_03405</name>
</gene>
<dbReference type="GO" id="GO:0051287">
    <property type="term" value="F:NAD binding"/>
    <property type="evidence" value="ECO:0007669"/>
    <property type="project" value="UniProtKB-UniRule"/>
</dbReference>
<dbReference type="OMA" id="HFGMAIK"/>
<dbReference type="Proteomes" id="UP000619545">
    <property type="component" value="Unassembled WGS sequence"/>
</dbReference>
<evidence type="ECO:0000313" key="8">
    <source>
        <dbReference type="EMBL" id="HII70263.1"/>
    </source>
</evidence>
<evidence type="ECO:0000259" key="6">
    <source>
        <dbReference type="Pfam" id="PF01959"/>
    </source>
</evidence>
<dbReference type="NCBIfam" id="NF002626">
    <property type="entry name" value="PRK02290.1-4"/>
    <property type="match status" value="1"/>
</dbReference>
<reference evidence="8" key="1">
    <citation type="journal article" date="2020" name="bioRxiv">
        <title>A rank-normalized archaeal taxonomy based on genome phylogeny resolves widespread incomplete and uneven classifications.</title>
        <authorList>
            <person name="Rinke C."/>
            <person name="Chuvochina M."/>
            <person name="Mussig A.J."/>
            <person name="Chaumeil P.-A."/>
            <person name="Waite D.W."/>
            <person name="Whitman W.B."/>
            <person name="Parks D.H."/>
            <person name="Hugenholtz P."/>
        </authorList>
    </citation>
    <scope>NUCLEOTIDE SEQUENCE</scope>
    <source>
        <strain evidence="8">UBA8853</strain>
    </source>
</reference>
<dbReference type="Pfam" id="PF01959">
    <property type="entry name" value="DHQS"/>
    <property type="match status" value="1"/>
</dbReference>
<dbReference type="InterPro" id="IPR056179">
    <property type="entry name" value="DHQS_C"/>
</dbReference>
<comment type="similarity">
    <text evidence="5">Belongs to the archaeal-type DHQ synthase family.</text>
</comment>
<dbReference type="InterPro" id="IPR002812">
    <property type="entry name" value="DHQS"/>
</dbReference>
<dbReference type="AlphaFoldDB" id="A0A832WAN1"/>
<feature type="domain" description="3-dehydroquinate synthase N-terminal" evidence="6">
    <location>
        <begin position="4"/>
        <end position="211"/>
    </location>
</feature>
<sequence>MRPKQVWVSVAFEGEWNEKKPYVTESIEAGVDVIVCLPEDVERVKELGNVKVAVPLMPESPGSPDLALEELDAIDADVVIVGKGGEGDGSIDLPDDISESIDAALIEKARDRGFEVAEYVEILDKPYERFAAEIAKNVGPDYVIAIGRDWKIIPLENLIAELQGEKTQLIAGARDAEEARIAFETLEVGSDGVLLDAERIDPSEIKKTAEIAERAAAERFELVAVEVKEVKPIGKGDRVCVDTCSLMSEGEGMLVGSTSRGMFLIHSESLENPYVEPRPFRVNAGPVHAYIRVPGGKTKYLAELRPGDEVLIVDTEGRTRAAVVGRLKIERRPLMLIRAEYEGVEIQTIVQNAETIHLVREDGEPVSVVDLKPGDKVLAYVETEEGKGRHFGMEVEETIVEK</sequence>
<dbReference type="RefSeq" id="WP_011019776.1">
    <property type="nucleotide sequence ID" value="NZ_DUJS01000003.1"/>
</dbReference>
<dbReference type="GO" id="GO:0102042">
    <property type="term" value="F:dehydroquinate synthase activity"/>
    <property type="evidence" value="ECO:0007669"/>
    <property type="project" value="UniProtKB-EC"/>
</dbReference>
<name>A0A832WAN1_9EURY</name>
<dbReference type="EC" id="1.4.1.24" evidence="5"/>
<evidence type="ECO:0000259" key="7">
    <source>
        <dbReference type="Pfam" id="PF26558"/>
    </source>
</evidence>
<evidence type="ECO:0000313" key="9">
    <source>
        <dbReference type="Proteomes" id="UP000619545"/>
    </source>
</evidence>
<dbReference type="PANTHER" id="PTHR33563:SF1">
    <property type="entry name" value="3-DEHYDROQUINATE SYNTHASE"/>
    <property type="match status" value="1"/>
</dbReference>
<dbReference type="PIRSF" id="PIRSF006655">
    <property type="entry name" value="DHQ_synth"/>
    <property type="match status" value="1"/>
</dbReference>
<comment type="caution">
    <text evidence="8">The sequence shown here is derived from an EMBL/GenBank/DDBJ whole genome shotgun (WGS) entry which is preliminary data.</text>
</comment>
<dbReference type="GO" id="GO:0009073">
    <property type="term" value="P:aromatic amino acid family biosynthetic process"/>
    <property type="evidence" value="ECO:0007669"/>
    <property type="project" value="UniProtKB-UniRule"/>
</dbReference>
<evidence type="ECO:0000256" key="3">
    <source>
        <dbReference type="ARBA" id="ARBA00023027"/>
    </source>
</evidence>
<feature type="domain" description="3-dehydroquinate synthase C-terminal" evidence="7">
    <location>
        <begin position="225"/>
        <end position="402"/>
    </location>
</feature>
<dbReference type="GO" id="GO:0008652">
    <property type="term" value="P:amino acid biosynthetic process"/>
    <property type="evidence" value="ECO:0007669"/>
    <property type="project" value="UniProtKB-KW"/>
</dbReference>
<dbReference type="Pfam" id="PF26558">
    <property type="entry name" value="DHQS_2nd"/>
    <property type="match status" value="1"/>
</dbReference>
<comment type="catalytic activity">
    <reaction evidence="5">
        <text>2-amino-2,3,7-trideoxy-D-lyxo-hept-6-ulosonate + NAD(+) + H2O = 3-dehydroquinate + NH4(+) + NADH + H(+)</text>
        <dbReference type="Rhea" id="RHEA:25956"/>
        <dbReference type="ChEBI" id="CHEBI:15377"/>
        <dbReference type="ChEBI" id="CHEBI:15378"/>
        <dbReference type="ChEBI" id="CHEBI:28938"/>
        <dbReference type="ChEBI" id="CHEBI:32364"/>
        <dbReference type="ChEBI" id="CHEBI:57540"/>
        <dbReference type="ChEBI" id="CHEBI:57945"/>
        <dbReference type="ChEBI" id="CHEBI:58859"/>
        <dbReference type="EC" id="1.4.1.24"/>
    </reaction>
</comment>
<dbReference type="EMBL" id="DUJS01000003">
    <property type="protein sequence ID" value="HII70263.1"/>
    <property type="molecule type" value="Genomic_DNA"/>
</dbReference>
<proteinExistence type="inferred from homology"/>
<evidence type="ECO:0000256" key="1">
    <source>
        <dbReference type="ARBA" id="ARBA00022605"/>
    </source>
</evidence>
<evidence type="ECO:0000256" key="4">
    <source>
        <dbReference type="ARBA" id="ARBA00023141"/>
    </source>
</evidence>
<dbReference type="PANTHER" id="PTHR33563">
    <property type="match status" value="1"/>
</dbReference>
<dbReference type="SMR" id="A0A832WAN1"/>
<organism evidence="8 9">
    <name type="scientific">Methanopyrus kandleri</name>
    <dbReference type="NCBI Taxonomy" id="2320"/>
    <lineage>
        <taxon>Archaea</taxon>
        <taxon>Methanobacteriati</taxon>
        <taxon>Methanobacteriota</taxon>
        <taxon>Methanomada group</taxon>
        <taxon>Methanopyri</taxon>
        <taxon>Methanopyrales</taxon>
        <taxon>Methanopyraceae</taxon>
        <taxon>Methanopyrus</taxon>
    </lineage>
</organism>